<dbReference type="GO" id="GO:0046872">
    <property type="term" value="F:metal ion binding"/>
    <property type="evidence" value="ECO:0007669"/>
    <property type="project" value="UniProtKB-KW"/>
</dbReference>
<keyword evidence="1" id="KW-0645">Protease</keyword>
<sequence length="537" mass="59611">MAAHRSGDDLEYDAEEEAEEEDFIEEEEDVGDGEGERRNRVAGTASTGRTITLQMLLDADILQPGEGTMSIEYLGQRFMGDLMTDGKIKSLETDLVFASPSAWAIHCKRIINPEKKSGCGWASVKYKGRKLDNFKNAYFKKRSLNQNKENECTDEEEMELKPPAPVPIIRIVVKHNVLGNRSTMHDPNTLVESTPFSSMGKIQPFLVSMATNAALVMDFHCHLTTSEVVGYLAGQWDVNAHHLAITHAFPCRSRLSDQEMVPIVENEIKKAIRQKRLMLVGWYHSHPTAPATPSLRDIDAQLEYEIHMKGSSDANYTPCVGVICSPYNKDSISLESSVVSYWVIPPPENRPHEYGRPMLMSYSVMQDQYLSADTLNEIKNCAEYYKGDQDLVKFNEKYKGQVSYLDKLKTTLSSKFPRDQTEGTLWDYLSELVCPGSTGVTQPPQVNSLPTPLPISIPATPKASSLFTAEIANALFATGKFPSPASLIGLSAMFPPAPPSSLSILKPLVPPSPSKMMKMDAQFTIPDKNHTITSGHT</sequence>
<dbReference type="PROSITE" id="PS50249">
    <property type="entry name" value="MPN"/>
    <property type="match status" value="1"/>
</dbReference>
<dbReference type="Pfam" id="PF01398">
    <property type="entry name" value="JAB"/>
    <property type="match status" value="1"/>
</dbReference>
<keyword evidence="3" id="KW-0378">Hydrolase</keyword>
<evidence type="ECO:0000259" key="8">
    <source>
        <dbReference type="PROSITE" id="PS50249"/>
    </source>
</evidence>
<evidence type="ECO:0000256" key="6">
    <source>
        <dbReference type="ARBA" id="ARBA00061577"/>
    </source>
</evidence>
<dbReference type="PANTHER" id="PTHR10410">
    <property type="entry name" value="EUKARYOTIC TRANSLATION INITIATION FACTOR 3 -RELATED"/>
    <property type="match status" value="1"/>
</dbReference>
<dbReference type="EMBL" id="GEDC01011134">
    <property type="protein sequence ID" value="JAS26164.1"/>
    <property type="molecule type" value="Transcribed_RNA"/>
</dbReference>
<feature type="domain" description="MPN" evidence="8">
    <location>
        <begin position="207"/>
        <end position="343"/>
    </location>
</feature>
<keyword evidence="2" id="KW-0479">Metal-binding</keyword>
<evidence type="ECO:0000256" key="3">
    <source>
        <dbReference type="ARBA" id="ARBA00022801"/>
    </source>
</evidence>
<organism evidence="9">
    <name type="scientific">Clastoptera arizonana</name>
    <name type="common">Arizona spittle bug</name>
    <dbReference type="NCBI Taxonomy" id="38151"/>
    <lineage>
        <taxon>Eukaryota</taxon>
        <taxon>Metazoa</taxon>
        <taxon>Ecdysozoa</taxon>
        <taxon>Arthropoda</taxon>
        <taxon>Hexapoda</taxon>
        <taxon>Insecta</taxon>
        <taxon>Pterygota</taxon>
        <taxon>Neoptera</taxon>
        <taxon>Paraneoptera</taxon>
        <taxon>Hemiptera</taxon>
        <taxon>Auchenorrhyncha</taxon>
        <taxon>Cercopoidea</taxon>
        <taxon>Clastopteridae</taxon>
        <taxon>Clastoptera</taxon>
    </lineage>
</organism>
<feature type="region of interest" description="Disordered" evidence="7">
    <location>
        <begin position="1"/>
        <end position="44"/>
    </location>
</feature>
<keyword evidence="4" id="KW-0862">Zinc</keyword>
<dbReference type="SUPFAM" id="SSF102712">
    <property type="entry name" value="JAB1/MPN domain"/>
    <property type="match status" value="1"/>
</dbReference>
<dbReference type="AlphaFoldDB" id="A0A1B6DKE7"/>
<feature type="compositionally biased region" description="Acidic residues" evidence="7">
    <location>
        <begin position="9"/>
        <end position="33"/>
    </location>
</feature>
<dbReference type="Gene3D" id="3.40.140.10">
    <property type="entry name" value="Cytidine Deaminase, domain 2"/>
    <property type="match status" value="1"/>
</dbReference>
<evidence type="ECO:0000256" key="4">
    <source>
        <dbReference type="ARBA" id="ARBA00022833"/>
    </source>
</evidence>
<dbReference type="FunFam" id="3.40.140.10:FF:000053">
    <property type="entry name" value="MPN domain-containing protein CG4751"/>
    <property type="match status" value="1"/>
</dbReference>
<dbReference type="InterPro" id="IPR040843">
    <property type="entry name" value="RAMA"/>
</dbReference>
<evidence type="ECO:0000313" key="9">
    <source>
        <dbReference type="EMBL" id="JAS26164.1"/>
    </source>
</evidence>
<dbReference type="InterPro" id="IPR037518">
    <property type="entry name" value="MPN"/>
</dbReference>
<dbReference type="CDD" id="cd08067">
    <property type="entry name" value="MPN_2A_DUB"/>
    <property type="match status" value="1"/>
</dbReference>
<dbReference type="SMART" id="SM00232">
    <property type="entry name" value="JAB_MPN"/>
    <property type="match status" value="1"/>
</dbReference>
<evidence type="ECO:0000256" key="2">
    <source>
        <dbReference type="ARBA" id="ARBA00022723"/>
    </source>
</evidence>
<keyword evidence="5" id="KW-0482">Metalloprotease</keyword>
<comment type="similarity">
    <text evidence="6">Belongs to the peptidase M67 family.</text>
</comment>
<dbReference type="GO" id="GO:0006508">
    <property type="term" value="P:proteolysis"/>
    <property type="evidence" value="ECO:0007669"/>
    <property type="project" value="UniProtKB-KW"/>
</dbReference>
<dbReference type="Pfam" id="PF18755">
    <property type="entry name" value="RAMA"/>
    <property type="match status" value="1"/>
</dbReference>
<dbReference type="InterPro" id="IPR050242">
    <property type="entry name" value="JAMM_MPN+_peptidase_M67A"/>
</dbReference>
<protein>
    <recommendedName>
        <fullName evidence="8">MPN domain-containing protein</fullName>
    </recommendedName>
</protein>
<evidence type="ECO:0000256" key="5">
    <source>
        <dbReference type="ARBA" id="ARBA00023049"/>
    </source>
</evidence>
<dbReference type="InterPro" id="IPR000555">
    <property type="entry name" value="JAMM/MPN+_dom"/>
</dbReference>
<reference evidence="9" key="1">
    <citation type="submission" date="2015-12" db="EMBL/GenBank/DDBJ databases">
        <title>De novo transcriptome assembly of four potential Pierce s Disease insect vectors from Arizona vineyards.</title>
        <authorList>
            <person name="Tassone E.E."/>
        </authorList>
    </citation>
    <scope>NUCLEOTIDE SEQUENCE</scope>
</reference>
<gene>
    <name evidence="9" type="ORF">g.33330</name>
</gene>
<name>A0A1B6DKE7_9HEMI</name>
<proteinExistence type="inferred from homology"/>
<evidence type="ECO:0000256" key="7">
    <source>
        <dbReference type="SAM" id="MobiDB-lite"/>
    </source>
</evidence>
<dbReference type="GO" id="GO:0008237">
    <property type="term" value="F:metallopeptidase activity"/>
    <property type="evidence" value="ECO:0007669"/>
    <property type="project" value="UniProtKB-KW"/>
</dbReference>
<accession>A0A1B6DKE7</accession>
<evidence type="ECO:0000256" key="1">
    <source>
        <dbReference type="ARBA" id="ARBA00022670"/>
    </source>
</evidence>